<dbReference type="PANTHER" id="PTHR37422:SF23">
    <property type="entry name" value="TEICHURONIC ACID BIOSYNTHESIS PROTEIN TUAE"/>
    <property type="match status" value="1"/>
</dbReference>
<keyword evidence="4 5" id="KW-0472">Membrane</keyword>
<keyword evidence="8" id="KW-1185">Reference proteome</keyword>
<name>A0A0E9MNC6_9SPHN</name>
<dbReference type="GO" id="GO:0016020">
    <property type="term" value="C:membrane"/>
    <property type="evidence" value="ECO:0007669"/>
    <property type="project" value="UniProtKB-SubCell"/>
</dbReference>
<accession>A0A0E9MNC6</accession>
<organism evidence="7 8">
    <name type="scientific">Sphingomonas changbaiensis NBRC 104936</name>
    <dbReference type="NCBI Taxonomy" id="1219043"/>
    <lineage>
        <taxon>Bacteria</taxon>
        <taxon>Pseudomonadati</taxon>
        <taxon>Pseudomonadota</taxon>
        <taxon>Alphaproteobacteria</taxon>
        <taxon>Sphingomonadales</taxon>
        <taxon>Sphingomonadaceae</taxon>
        <taxon>Sphingomonas</taxon>
    </lineage>
</organism>
<evidence type="ECO:0000313" key="7">
    <source>
        <dbReference type="EMBL" id="GAO39039.1"/>
    </source>
</evidence>
<comment type="subcellular location">
    <subcellularLocation>
        <location evidence="1">Membrane</location>
        <topology evidence="1">Multi-pass membrane protein</topology>
    </subcellularLocation>
</comment>
<dbReference type="InterPro" id="IPR051533">
    <property type="entry name" value="WaaL-like"/>
</dbReference>
<dbReference type="AlphaFoldDB" id="A0A0E9MNC6"/>
<dbReference type="Pfam" id="PF04932">
    <property type="entry name" value="Wzy_C"/>
    <property type="match status" value="1"/>
</dbReference>
<feature type="transmembrane region" description="Helical" evidence="5">
    <location>
        <begin position="117"/>
        <end position="135"/>
    </location>
</feature>
<keyword evidence="2 5" id="KW-0812">Transmembrane</keyword>
<reference evidence="7 8" key="1">
    <citation type="submission" date="2015-04" db="EMBL/GenBank/DDBJ databases">
        <title>Whole genome shotgun sequence of Sphingomonas changbaiensis NBRC 104936.</title>
        <authorList>
            <person name="Katano-Makiyama Y."/>
            <person name="Hosoyama A."/>
            <person name="Hashimoto M."/>
            <person name="Noguchi M."/>
            <person name="Tsuchikane K."/>
            <person name="Ohji S."/>
            <person name="Yamazoe A."/>
            <person name="Ichikawa N."/>
            <person name="Kimura A."/>
            <person name="Fujita N."/>
        </authorList>
    </citation>
    <scope>NUCLEOTIDE SEQUENCE [LARGE SCALE GENOMIC DNA]</scope>
    <source>
        <strain evidence="7 8">NBRC 104936</strain>
    </source>
</reference>
<feature type="transmembrane region" description="Helical" evidence="5">
    <location>
        <begin position="292"/>
        <end position="311"/>
    </location>
</feature>
<evidence type="ECO:0000256" key="2">
    <source>
        <dbReference type="ARBA" id="ARBA00022692"/>
    </source>
</evidence>
<proteinExistence type="predicted"/>
<comment type="caution">
    <text evidence="7">The sequence shown here is derived from an EMBL/GenBank/DDBJ whole genome shotgun (WGS) entry which is preliminary data.</text>
</comment>
<feature type="transmembrane region" description="Helical" evidence="5">
    <location>
        <begin position="44"/>
        <end position="66"/>
    </location>
</feature>
<evidence type="ECO:0000256" key="3">
    <source>
        <dbReference type="ARBA" id="ARBA00022989"/>
    </source>
</evidence>
<dbReference type="Proteomes" id="UP000033202">
    <property type="component" value="Unassembled WGS sequence"/>
</dbReference>
<dbReference type="EMBL" id="BBWU01000025">
    <property type="protein sequence ID" value="GAO39039.1"/>
    <property type="molecule type" value="Genomic_DNA"/>
</dbReference>
<keyword evidence="3 5" id="KW-1133">Transmembrane helix</keyword>
<feature type="transmembrane region" description="Helical" evidence="5">
    <location>
        <begin position="199"/>
        <end position="221"/>
    </location>
</feature>
<evidence type="ECO:0000256" key="4">
    <source>
        <dbReference type="ARBA" id="ARBA00023136"/>
    </source>
</evidence>
<dbReference type="InterPro" id="IPR007016">
    <property type="entry name" value="O-antigen_ligase-rel_domated"/>
</dbReference>
<gene>
    <name evidence="7" type="ORF">SCH01S_25_00190</name>
</gene>
<feature type="transmembrane region" description="Helical" evidence="5">
    <location>
        <begin position="354"/>
        <end position="370"/>
    </location>
</feature>
<sequence>MALQLIPLPPALWTSLPGRSSVRTVADVIGSTQPWRPISLTPDLTLNTLLSLLPPAAILVGIASIAREDRMRLLSVILVGGGVSVVIGLVQITSRDLYFFRITNPGYPVGVFANRNHQAALVACMLPMLGVFAGLRQGARAGAKLQAAFAAVAAIALLPFVLANGSRAGLGLAIAGLAAGLILYAGHQGAWSSLTRSRAWRLSAGAAALAGVVLVGAAALYSRNDAITRISSATTAEDQRFQFIPQMTHMTADFFPVGSGFGSFDSVFRSYEPSEALLRTYFNHAHNDALELAIEAGAFGFIVLTVLLGWWATRAAHYWRDMSRDSSARRFGRLGSVVIGILFVASLVDYPLRTPLLGCIFFVAACWMHLEPTGRTQKTD</sequence>
<feature type="transmembrane region" description="Helical" evidence="5">
    <location>
        <begin position="169"/>
        <end position="187"/>
    </location>
</feature>
<evidence type="ECO:0000313" key="8">
    <source>
        <dbReference type="Proteomes" id="UP000033202"/>
    </source>
</evidence>
<protein>
    <submittedName>
        <fullName evidence="7">O-antigen polymerase family protein</fullName>
    </submittedName>
</protein>
<dbReference type="PANTHER" id="PTHR37422">
    <property type="entry name" value="TEICHURONIC ACID BIOSYNTHESIS PROTEIN TUAE"/>
    <property type="match status" value="1"/>
</dbReference>
<feature type="transmembrane region" description="Helical" evidence="5">
    <location>
        <begin position="147"/>
        <end position="163"/>
    </location>
</feature>
<dbReference type="STRING" id="1219043.SCH01S_25_00190"/>
<evidence type="ECO:0000259" key="6">
    <source>
        <dbReference type="Pfam" id="PF04932"/>
    </source>
</evidence>
<feature type="transmembrane region" description="Helical" evidence="5">
    <location>
        <begin position="73"/>
        <end position="92"/>
    </location>
</feature>
<feature type="domain" description="O-antigen ligase-related" evidence="6">
    <location>
        <begin position="153"/>
        <end position="304"/>
    </location>
</feature>
<evidence type="ECO:0000256" key="1">
    <source>
        <dbReference type="ARBA" id="ARBA00004141"/>
    </source>
</evidence>
<feature type="transmembrane region" description="Helical" evidence="5">
    <location>
        <begin position="331"/>
        <end position="348"/>
    </location>
</feature>
<evidence type="ECO:0000256" key="5">
    <source>
        <dbReference type="SAM" id="Phobius"/>
    </source>
</evidence>